<dbReference type="AlphaFoldDB" id="A0A084IRE7"/>
<organism evidence="2 3">
    <name type="scientific">Salinisphaera hydrothermalis (strain C41B8)</name>
    <dbReference type="NCBI Taxonomy" id="1304275"/>
    <lineage>
        <taxon>Bacteria</taxon>
        <taxon>Pseudomonadati</taxon>
        <taxon>Pseudomonadota</taxon>
        <taxon>Gammaproteobacteria</taxon>
        <taxon>Salinisphaerales</taxon>
        <taxon>Salinisphaeraceae</taxon>
        <taxon>Salinisphaera</taxon>
    </lineage>
</organism>
<gene>
    <name evidence="2" type="ORF">C41B8_00990</name>
</gene>
<dbReference type="GO" id="GO:0016746">
    <property type="term" value="F:acyltransferase activity"/>
    <property type="evidence" value="ECO:0007669"/>
    <property type="project" value="UniProtKB-KW"/>
</dbReference>
<dbReference type="PANTHER" id="PTHR10983">
    <property type="entry name" value="1-ACYLGLYCEROL-3-PHOSPHATE ACYLTRANSFERASE-RELATED"/>
    <property type="match status" value="1"/>
</dbReference>
<reference evidence="2 3" key="1">
    <citation type="submission" date="2013-03" db="EMBL/GenBank/DDBJ databases">
        <title>Salinisphaera hydrothermalis C41B8 Genome Sequencing.</title>
        <authorList>
            <person name="Li C."/>
            <person name="Lai Q."/>
            <person name="Shao Z."/>
        </authorList>
    </citation>
    <scope>NUCLEOTIDE SEQUENCE [LARGE SCALE GENOMIC DNA]</scope>
    <source>
        <strain evidence="2 3">C41B8</strain>
    </source>
</reference>
<sequence length="313" mass="34801">MAMPGPIRGVAIIVGLIGLTIIGGIPLVPASVIKLSLPEGRARDRMTAVVLGIAKTWARSANGLIFGISGTRLRYQQQMADDPNGRYVLISNHQCWADVMALIKAIDPQLPFPRFFIKEQLRWLPVIGLACWALDFPFMKRHSRAAIQKNPQLRDEDMNTVRRACQVFRRLPVSLVNYAEGTRSTPAKRAAANSPYRTMLPPKAGGTAFAVNAMRDVLDGILDMTVAYIDTPEPQFWDLLCGRIPEVAVRVRYLPVPQGLAEGDYGADPEYRERFKAWLGELWAEKDAEVAAIQNPDNPQRTFVDLRTEAAHA</sequence>
<keyword evidence="2" id="KW-0808">Transferase</keyword>
<dbReference type="NCBIfam" id="NF010621">
    <property type="entry name" value="PRK14014.1"/>
    <property type="match status" value="1"/>
</dbReference>
<evidence type="ECO:0000259" key="1">
    <source>
        <dbReference type="SMART" id="SM00563"/>
    </source>
</evidence>
<dbReference type="STRING" id="1304275.C41B8_00990"/>
<feature type="domain" description="Phospholipid/glycerol acyltransferase" evidence="1">
    <location>
        <begin position="87"/>
        <end position="225"/>
    </location>
</feature>
<accession>A0A084IRE7</accession>
<dbReference type="EMBL" id="APNK01000001">
    <property type="protein sequence ID" value="KEZ79281.1"/>
    <property type="molecule type" value="Genomic_DNA"/>
</dbReference>
<dbReference type="Pfam" id="PF01553">
    <property type="entry name" value="Acyltransferase"/>
    <property type="match status" value="1"/>
</dbReference>
<dbReference type="InterPro" id="IPR002123">
    <property type="entry name" value="Plipid/glycerol_acylTrfase"/>
</dbReference>
<keyword evidence="3" id="KW-1185">Reference proteome</keyword>
<dbReference type="Proteomes" id="UP000028302">
    <property type="component" value="Unassembled WGS sequence"/>
</dbReference>
<evidence type="ECO:0000313" key="3">
    <source>
        <dbReference type="Proteomes" id="UP000028302"/>
    </source>
</evidence>
<dbReference type="SUPFAM" id="SSF69593">
    <property type="entry name" value="Glycerol-3-phosphate (1)-acyltransferase"/>
    <property type="match status" value="1"/>
</dbReference>
<dbReference type="PANTHER" id="PTHR10983:SF16">
    <property type="entry name" value="LYSOCARDIOLIPIN ACYLTRANSFERASE 1"/>
    <property type="match status" value="1"/>
</dbReference>
<proteinExistence type="predicted"/>
<dbReference type="eggNOG" id="COG0204">
    <property type="taxonomic scope" value="Bacteria"/>
</dbReference>
<keyword evidence="2" id="KW-0012">Acyltransferase</keyword>
<evidence type="ECO:0000313" key="2">
    <source>
        <dbReference type="EMBL" id="KEZ79281.1"/>
    </source>
</evidence>
<protein>
    <submittedName>
        <fullName evidence="2">Acyltransferase</fullName>
    </submittedName>
</protein>
<comment type="caution">
    <text evidence="2">The sequence shown here is derived from an EMBL/GenBank/DDBJ whole genome shotgun (WGS) entry which is preliminary data.</text>
</comment>
<dbReference type="SMART" id="SM00563">
    <property type="entry name" value="PlsC"/>
    <property type="match status" value="1"/>
</dbReference>
<dbReference type="CDD" id="cd07990">
    <property type="entry name" value="LPLAT_LCLAT1-like"/>
    <property type="match status" value="1"/>
</dbReference>
<name>A0A084IRE7_SALHC</name>